<dbReference type="AlphaFoldDB" id="A0A517P343"/>
<evidence type="ECO:0000313" key="2">
    <source>
        <dbReference type="Proteomes" id="UP000319817"/>
    </source>
</evidence>
<organism evidence="1 2">
    <name type="scientific">Stieleria marina</name>
    <dbReference type="NCBI Taxonomy" id="1930275"/>
    <lineage>
        <taxon>Bacteria</taxon>
        <taxon>Pseudomonadati</taxon>
        <taxon>Planctomycetota</taxon>
        <taxon>Planctomycetia</taxon>
        <taxon>Pirellulales</taxon>
        <taxon>Pirellulaceae</taxon>
        <taxon>Stieleria</taxon>
    </lineage>
</organism>
<protein>
    <submittedName>
        <fullName evidence="1">Uncharacterized protein</fullName>
    </submittedName>
</protein>
<reference evidence="1 2" key="1">
    <citation type="submission" date="2019-02" db="EMBL/GenBank/DDBJ databases">
        <title>Deep-cultivation of Planctomycetes and their phenomic and genomic characterization uncovers novel biology.</title>
        <authorList>
            <person name="Wiegand S."/>
            <person name="Jogler M."/>
            <person name="Boedeker C."/>
            <person name="Pinto D."/>
            <person name="Vollmers J."/>
            <person name="Rivas-Marin E."/>
            <person name="Kohn T."/>
            <person name="Peeters S.H."/>
            <person name="Heuer A."/>
            <person name="Rast P."/>
            <person name="Oberbeckmann S."/>
            <person name="Bunk B."/>
            <person name="Jeske O."/>
            <person name="Meyerdierks A."/>
            <person name="Storesund J.E."/>
            <person name="Kallscheuer N."/>
            <person name="Luecker S."/>
            <person name="Lage O.M."/>
            <person name="Pohl T."/>
            <person name="Merkel B.J."/>
            <person name="Hornburger P."/>
            <person name="Mueller R.-W."/>
            <person name="Bruemmer F."/>
            <person name="Labrenz M."/>
            <person name="Spormann A.M."/>
            <person name="Op den Camp H."/>
            <person name="Overmann J."/>
            <person name="Amann R."/>
            <person name="Jetten M.S.M."/>
            <person name="Mascher T."/>
            <person name="Medema M.H."/>
            <person name="Devos D.P."/>
            <person name="Kaster A.-K."/>
            <person name="Ovreas L."/>
            <person name="Rohde M."/>
            <person name="Galperin M.Y."/>
            <person name="Jogler C."/>
        </authorList>
    </citation>
    <scope>NUCLEOTIDE SEQUENCE [LARGE SCALE GENOMIC DNA]</scope>
    <source>
        <strain evidence="1 2">K23_9</strain>
    </source>
</reference>
<proteinExistence type="predicted"/>
<gene>
    <name evidence="1" type="ORF">K239x_58200</name>
</gene>
<evidence type="ECO:0000313" key="1">
    <source>
        <dbReference type="EMBL" id="QDT13800.1"/>
    </source>
</evidence>
<accession>A0A517P343</accession>
<dbReference type="EMBL" id="CP036526">
    <property type="protein sequence ID" value="QDT13800.1"/>
    <property type="molecule type" value="Genomic_DNA"/>
</dbReference>
<name>A0A517P343_9BACT</name>
<keyword evidence="2" id="KW-1185">Reference proteome</keyword>
<dbReference type="Proteomes" id="UP000319817">
    <property type="component" value="Chromosome"/>
</dbReference>
<sequence length="90" mass="9711">MPKSVRVSCPANVAVSGRCRLAYDRFDRPNSLPMAAVKLANVLRCMISMQKVRHSAALNSNRDPLKANLAAISALSNARPDSIGYAKKQG</sequence>